<dbReference type="GO" id="GO:0061599">
    <property type="term" value="F:molybdopterin molybdotransferase activity"/>
    <property type="evidence" value="ECO:0007669"/>
    <property type="project" value="UniProtKB-UniRule"/>
</dbReference>
<dbReference type="SMART" id="SM00852">
    <property type="entry name" value="MoCF_biosynth"/>
    <property type="match status" value="1"/>
</dbReference>
<dbReference type="Gene3D" id="3.40.980.10">
    <property type="entry name" value="MoaB/Mog-like domain"/>
    <property type="match status" value="1"/>
</dbReference>
<feature type="domain" description="MoaB/Mog" evidence="11">
    <location>
        <begin position="187"/>
        <end position="326"/>
    </location>
</feature>
<dbReference type="Pfam" id="PF03454">
    <property type="entry name" value="MoeA_C"/>
    <property type="match status" value="1"/>
</dbReference>
<comment type="function">
    <text evidence="1 10">Catalyzes the insertion of molybdate into adenylated molybdopterin with the concomitant release of AMP.</text>
</comment>
<evidence type="ECO:0000256" key="4">
    <source>
        <dbReference type="ARBA" id="ARBA00010763"/>
    </source>
</evidence>
<evidence type="ECO:0000256" key="5">
    <source>
        <dbReference type="ARBA" id="ARBA00013269"/>
    </source>
</evidence>
<evidence type="ECO:0000259" key="11">
    <source>
        <dbReference type="SMART" id="SM00852"/>
    </source>
</evidence>
<evidence type="ECO:0000256" key="9">
    <source>
        <dbReference type="ARBA" id="ARBA00047317"/>
    </source>
</evidence>
<accession>A0A212LT10</accession>
<keyword evidence="10" id="KW-0460">Magnesium</keyword>
<dbReference type="GO" id="GO:0005829">
    <property type="term" value="C:cytosol"/>
    <property type="evidence" value="ECO:0007669"/>
    <property type="project" value="TreeGrafter"/>
</dbReference>
<gene>
    <name evidence="12" type="primary">moeA</name>
    <name evidence="12" type="ORF">KL86SPO_30922</name>
</gene>
<dbReference type="SUPFAM" id="SSF53218">
    <property type="entry name" value="Molybdenum cofactor biosynthesis proteins"/>
    <property type="match status" value="1"/>
</dbReference>
<organism evidence="12">
    <name type="scientific">uncultured Sporomusa sp</name>
    <dbReference type="NCBI Taxonomy" id="307249"/>
    <lineage>
        <taxon>Bacteria</taxon>
        <taxon>Bacillati</taxon>
        <taxon>Bacillota</taxon>
        <taxon>Negativicutes</taxon>
        <taxon>Selenomonadales</taxon>
        <taxon>Sporomusaceae</taxon>
        <taxon>Sporomusa</taxon>
        <taxon>environmental samples</taxon>
    </lineage>
</organism>
<reference evidence="12" key="1">
    <citation type="submission" date="2016-08" db="EMBL/GenBank/DDBJ databases">
        <authorList>
            <person name="Seilhamer J.J."/>
        </authorList>
    </citation>
    <scope>NUCLEOTIDE SEQUENCE</scope>
    <source>
        <strain evidence="12">86</strain>
    </source>
</reference>
<keyword evidence="10" id="KW-0808">Transferase</keyword>
<comment type="pathway">
    <text evidence="3 10">Cofactor biosynthesis; molybdopterin biosynthesis.</text>
</comment>
<protein>
    <recommendedName>
        <fullName evidence="6 10">Molybdopterin molybdenumtransferase</fullName>
        <ecNumber evidence="5 10">2.10.1.1</ecNumber>
    </recommendedName>
</protein>
<comment type="similarity">
    <text evidence="4 10">Belongs to the MoeA family.</text>
</comment>
<evidence type="ECO:0000256" key="10">
    <source>
        <dbReference type="RuleBase" id="RU365090"/>
    </source>
</evidence>
<dbReference type="InterPro" id="IPR001453">
    <property type="entry name" value="MoaB/Mog_dom"/>
</dbReference>
<dbReference type="InterPro" id="IPR036688">
    <property type="entry name" value="MoeA_C_domain_IV_sf"/>
</dbReference>
<evidence type="ECO:0000256" key="8">
    <source>
        <dbReference type="ARBA" id="ARBA00023150"/>
    </source>
</evidence>
<dbReference type="GO" id="GO:0006777">
    <property type="term" value="P:Mo-molybdopterin cofactor biosynthetic process"/>
    <property type="evidence" value="ECO:0007669"/>
    <property type="project" value="UniProtKB-UniRule"/>
</dbReference>
<evidence type="ECO:0000256" key="6">
    <source>
        <dbReference type="ARBA" id="ARBA00021108"/>
    </source>
</evidence>
<dbReference type="CDD" id="cd00887">
    <property type="entry name" value="MoeA"/>
    <property type="match status" value="1"/>
</dbReference>
<dbReference type="EC" id="2.10.1.1" evidence="5 10"/>
<evidence type="ECO:0000256" key="7">
    <source>
        <dbReference type="ARBA" id="ARBA00022505"/>
    </source>
</evidence>
<dbReference type="PANTHER" id="PTHR10192">
    <property type="entry name" value="MOLYBDOPTERIN BIOSYNTHESIS PROTEIN"/>
    <property type="match status" value="1"/>
</dbReference>
<dbReference type="EMBL" id="FMJE01000003">
    <property type="protein sequence ID" value="SCM80744.1"/>
    <property type="molecule type" value="Genomic_DNA"/>
</dbReference>
<dbReference type="Pfam" id="PF03453">
    <property type="entry name" value="MoeA_N"/>
    <property type="match status" value="1"/>
</dbReference>
<dbReference type="NCBIfam" id="TIGR00177">
    <property type="entry name" value="molyb_syn"/>
    <property type="match status" value="1"/>
</dbReference>
<dbReference type="InterPro" id="IPR005110">
    <property type="entry name" value="MoeA_linker/N"/>
</dbReference>
<dbReference type="Gene3D" id="2.170.190.11">
    <property type="entry name" value="Molybdopterin biosynthesis moea protein, domain 3"/>
    <property type="match status" value="1"/>
</dbReference>
<dbReference type="PROSITE" id="PS01079">
    <property type="entry name" value="MOCF_BIOSYNTHESIS_2"/>
    <property type="match status" value="1"/>
</dbReference>
<keyword evidence="8 10" id="KW-0501">Molybdenum cofactor biosynthesis</keyword>
<dbReference type="InterPro" id="IPR005111">
    <property type="entry name" value="MoeA_C_domain_IV"/>
</dbReference>
<dbReference type="SUPFAM" id="SSF63882">
    <property type="entry name" value="MoeA N-terminal region -like"/>
    <property type="match status" value="1"/>
</dbReference>
<dbReference type="GO" id="GO:0046872">
    <property type="term" value="F:metal ion binding"/>
    <property type="evidence" value="ECO:0007669"/>
    <property type="project" value="UniProtKB-UniRule"/>
</dbReference>
<dbReference type="SUPFAM" id="SSF63867">
    <property type="entry name" value="MoeA C-terminal domain-like"/>
    <property type="match status" value="1"/>
</dbReference>
<sequence>MEFFDCISLSKAQTLINNVLPECTMAVEETELIEALGRIVAEDIAAADHLPPFNRSTVDGYAVLSRDTFSAGEGAPVMLDIIGEVFMGQSADYTIVSGQAVIVPTGGMLPAGADGVVMLEHAEQSDKETLLVVKPIAPGENMVAKGEDIKPGTVFVAAGTRLTAAEIGALAACGIARVKVRRRLTVGIISTGDEVVDVIAVPENGQVRDINSYTLAAMLTAADCQVTRYGITKDNYAELLAAIGKAAGENQLVLVSGGSSVGARDHTVQIIEELGRNKVIFHGLAVRPGKPTIFGLIDHVPVFGLPGHPVAAMTICQMVVMPLVSRLQGSGSRKAGWKLPARLTRNCASAPGRDDFLRVKLIWQAGEYRAEPVLGKSGLISVMTQADGVVHVPADSSGLYAGDVVLVEVMREA</sequence>
<evidence type="ECO:0000256" key="1">
    <source>
        <dbReference type="ARBA" id="ARBA00002901"/>
    </source>
</evidence>
<evidence type="ECO:0000256" key="3">
    <source>
        <dbReference type="ARBA" id="ARBA00005046"/>
    </source>
</evidence>
<dbReference type="InterPro" id="IPR036135">
    <property type="entry name" value="MoeA_linker/N_sf"/>
</dbReference>
<evidence type="ECO:0000256" key="2">
    <source>
        <dbReference type="ARBA" id="ARBA00003487"/>
    </source>
</evidence>
<dbReference type="InterPro" id="IPR038987">
    <property type="entry name" value="MoeA-like"/>
</dbReference>
<comment type="catalytic activity">
    <reaction evidence="9">
        <text>adenylyl-molybdopterin + molybdate = Mo-molybdopterin + AMP + H(+)</text>
        <dbReference type="Rhea" id="RHEA:35047"/>
        <dbReference type="ChEBI" id="CHEBI:15378"/>
        <dbReference type="ChEBI" id="CHEBI:36264"/>
        <dbReference type="ChEBI" id="CHEBI:62727"/>
        <dbReference type="ChEBI" id="CHEBI:71302"/>
        <dbReference type="ChEBI" id="CHEBI:456215"/>
        <dbReference type="EC" id="2.10.1.1"/>
    </reaction>
</comment>
<dbReference type="PANTHER" id="PTHR10192:SF5">
    <property type="entry name" value="GEPHYRIN"/>
    <property type="match status" value="1"/>
</dbReference>
<dbReference type="AlphaFoldDB" id="A0A212LT10"/>
<dbReference type="Gene3D" id="3.90.105.10">
    <property type="entry name" value="Molybdopterin biosynthesis moea protein, domain 2"/>
    <property type="match status" value="1"/>
</dbReference>
<dbReference type="Pfam" id="PF00994">
    <property type="entry name" value="MoCF_biosynth"/>
    <property type="match status" value="1"/>
</dbReference>
<dbReference type="UniPathway" id="UPA00344"/>
<name>A0A212LT10_9FIRM</name>
<comment type="cofactor">
    <cofactor evidence="10">
        <name>Mg(2+)</name>
        <dbReference type="ChEBI" id="CHEBI:18420"/>
    </cofactor>
</comment>
<keyword evidence="10" id="KW-0479">Metal-binding</keyword>
<dbReference type="NCBIfam" id="NF045515">
    <property type="entry name" value="Glp_gephyrin"/>
    <property type="match status" value="1"/>
</dbReference>
<evidence type="ECO:0000313" key="12">
    <source>
        <dbReference type="EMBL" id="SCM80744.1"/>
    </source>
</evidence>
<keyword evidence="7 10" id="KW-0500">Molybdenum</keyword>
<dbReference type="RefSeq" id="WP_288183991.1">
    <property type="nucleotide sequence ID" value="NZ_LT608335.1"/>
</dbReference>
<dbReference type="InterPro" id="IPR008284">
    <property type="entry name" value="MoCF_biosynth_CS"/>
</dbReference>
<proteinExistence type="inferred from homology"/>
<comment type="function">
    <text evidence="2">May be involved in the biosynthesis of molybdopterin.</text>
</comment>
<dbReference type="Gene3D" id="2.40.340.10">
    <property type="entry name" value="MoeA, C-terminal, domain IV"/>
    <property type="match status" value="1"/>
</dbReference>
<dbReference type="InterPro" id="IPR036425">
    <property type="entry name" value="MoaB/Mog-like_dom_sf"/>
</dbReference>